<dbReference type="GO" id="GO:0071555">
    <property type="term" value="P:cell wall organization"/>
    <property type="evidence" value="ECO:0007669"/>
    <property type="project" value="UniProtKB-KW"/>
</dbReference>
<dbReference type="EMBL" id="BSXU01005326">
    <property type="protein sequence ID" value="GMG52553.1"/>
    <property type="molecule type" value="Genomic_DNA"/>
</dbReference>
<feature type="compositionally biased region" description="Low complexity" evidence="11">
    <location>
        <begin position="61"/>
        <end position="74"/>
    </location>
</feature>
<keyword evidence="8" id="KW-0472">Membrane</keyword>
<evidence type="ECO:0000256" key="10">
    <source>
        <dbReference type="RuleBase" id="RU366040"/>
    </source>
</evidence>
<dbReference type="Pfam" id="PF08407">
    <property type="entry name" value="Chitin_synth_1N"/>
    <property type="match status" value="1"/>
</dbReference>
<feature type="compositionally biased region" description="Acidic residues" evidence="11">
    <location>
        <begin position="244"/>
        <end position="256"/>
    </location>
</feature>
<evidence type="ECO:0000259" key="12">
    <source>
        <dbReference type="Pfam" id="PF08407"/>
    </source>
</evidence>
<organism evidence="13 14">
    <name type="scientific">Ambrosiozyma monospora</name>
    <name type="common">Yeast</name>
    <name type="synonym">Endomycopsis monosporus</name>
    <dbReference type="NCBI Taxonomy" id="43982"/>
    <lineage>
        <taxon>Eukaryota</taxon>
        <taxon>Fungi</taxon>
        <taxon>Dikarya</taxon>
        <taxon>Ascomycota</taxon>
        <taxon>Saccharomycotina</taxon>
        <taxon>Pichiomycetes</taxon>
        <taxon>Pichiales</taxon>
        <taxon>Pichiaceae</taxon>
        <taxon>Ambrosiozyma</taxon>
    </lineage>
</organism>
<comment type="function">
    <text evidence="10">Polymerizes chitin, a structural polymer of the cell wall and septum, by transferring the sugar moiety of UDP-GlcNAc to the non-reducing end of the growing chitin polymer.</text>
</comment>
<comment type="caution">
    <text evidence="13">The sequence shown here is derived from an EMBL/GenBank/DDBJ whole genome shotgun (WGS) entry which is preliminary data.</text>
</comment>
<feature type="compositionally biased region" description="Polar residues" evidence="11">
    <location>
        <begin position="93"/>
        <end position="112"/>
    </location>
</feature>
<evidence type="ECO:0000256" key="11">
    <source>
        <dbReference type="SAM" id="MobiDB-lite"/>
    </source>
</evidence>
<comment type="similarity">
    <text evidence="10">Belongs to the chitin synthase family.</text>
</comment>
<dbReference type="InterPro" id="IPR013616">
    <property type="entry name" value="Chitin_synth_N"/>
</dbReference>
<feature type="compositionally biased region" description="Basic and acidic residues" evidence="11">
    <location>
        <begin position="289"/>
        <end position="302"/>
    </location>
</feature>
<dbReference type="GO" id="GO:0004100">
    <property type="term" value="F:chitin synthase activity"/>
    <property type="evidence" value="ECO:0007669"/>
    <property type="project" value="UniProtKB-UniRule"/>
</dbReference>
<evidence type="ECO:0000256" key="3">
    <source>
        <dbReference type="ARBA" id="ARBA00022475"/>
    </source>
</evidence>
<dbReference type="GO" id="GO:0006031">
    <property type="term" value="P:chitin biosynthetic process"/>
    <property type="evidence" value="ECO:0007669"/>
    <property type="project" value="UniProtKB-UniRule"/>
</dbReference>
<protein>
    <recommendedName>
        <fullName evidence="2 10">Chitin synthase</fullName>
        <ecNumber evidence="2 10">2.4.1.16</ecNumber>
    </recommendedName>
</protein>
<dbReference type="EC" id="2.4.1.16" evidence="2 10"/>
<keyword evidence="5 10" id="KW-0808">Transferase</keyword>
<dbReference type="OrthoDB" id="26569at2759"/>
<keyword evidence="9 10" id="KW-0961">Cell wall biogenesis/degradation</keyword>
<keyword evidence="7" id="KW-1133">Transmembrane helix</keyword>
<evidence type="ECO:0000256" key="5">
    <source>
        <dbReference type="ARBA" id="ARBA00022679"/>
    </source>
</evidence>
<feature type="compositionally biased region" description="Pro residues" evidence="11">
    <location>
        <begin position="390"/>
        <end position="409"/>
    </location>
</feature>
<dbReference type="GO" id="GO:0005886">
    <property type="term" value="C:plasma membrane"/>
    <property type="evidence" value="ECO:0007669"/>
    <property type="project" value="UniProtKB-SubCell"/>
</dbReference>
<gene>
    <name evidence="13" type="ORF">Amon01_000733800</name>
</gene>
<reference evidence="13" key="1">
    <citation type="submission" date="2023-04" db="EMBL/GenBank/DDBJ databases">
        <title>Ambrosiozyma monospora NBRC 1965.</title>
        <authorList>
            <person name="Ichikawa N."/>
            <person name="Sato H."/>
            <person name="Tonouchi N."/>
        </authorList>
    </citation>
    <scope>NUCLEOTIDE SEQUENCE</scope>
    <source>
        <strain evidence="13">NBRC 1965</strain>
    </source>
</reference>
<dbReference type="Pfam" id="PF01644">
    <property type="entry name" value="Chitin_synth_1"/>
    <property type="match status" value="1"/>
</dbReference>
<evidence type="ECO:0000256" key="8">
    <source>
        <dbReference type="ARBA" id="ARBA00023136"/>
    </source>
</evidence>
<keyword evidence="3 10" id="KW-1003">Cell membrane</keyword>
<evidence type="ECO:0000256" key="4">
    <source>
        <dbReference type="ARBA" id="ARBA00022676"/>
    </source>
</evidence>
<evidence type="ECO:0000256" key="9">
    <source>
        <dbReference type="ARBA" id="ARBA00023316"/>
    </source>
</evidence>
<feature type="region of interest" description="Disordered" evidence="11">
    <location>
        <begin position="289"/>
        <end position="341"/>
    </location>
</feature>
<keyword evidence="14" id="KW-1185">Reference proteome</keyword>
<dbReference type="PANTHER" id="PTHR22914:SF9">
    <property type="entry name" value="CHITIN SYNTHASE 1"/>
    <property type="match status" value="1"/>
</dbReference>
<evidence type="ECO:0000256" key="1">
    <source>
        <dbReference type="ARBA" id="ARBA00004651"/>
    </source>
</evidence>
<feature type="compositionally biased region" description="Pro residues" evidence="11">
    <location>
        <begin position="321"/>
        <end position="341"/>
    </location>
</feature>
<dbReference type="InterPro" id="IPR004835">
    <property type="entry name" value="Chitin_synth"/>
</dbReference>
<evidence type="ECO:0000256" key="2">
    <source>
        <dbReference type="ARBA" id="ARBA00012543"/>
    </source>
</evidence>
<comment type="catalytic activity">
    <reaction evidence="10">
        <text>[(1-&gt;4)-N-acetyl-beta-D-glucosaminyl](n) + UDP-N-acetyl-alpha-D-glucosamine = [(1-&gt;4)-N-acetyl-beta-D-glucosaminyl](n+1) + UDP + H(+)</text>
        <dbReference type="Rhea" id="RHEA:16637"/>
        <dbReference type="Rhea" id="RHEA-COMP:9593"/>
        <dbReference type="Rhea" id="RHEA-COMP:9595"/>
        <dbReference type="ChEBI" id="CHEBI:15378"/>
        <dbReference type="ChEBI" id="CHEBI:17029"/>
        <dbReference type="ChEBI" id="CHEBI:57705"/>
        <dbReference type="ChEBI" id="CHEBI:58223"/>
        <dbReference type="EC" id="2.4.1.16"/>
    </reaction>
</comment>
<feature type="region of interest" description="Disordered" evidence="11">
    <location>
        <begin position="27"/>
        <end position="265"/>
    </location>
</feature>
<feature type="region of interest" description="Disordered" evidence="11">
    <location>
        <begin position="388"/>
        <end position="475"/>
    </location>
</feature>
<feature type="domain" description="Chitin synthase N-terminal" evidence="12">
    <location>
        <begin position="481"/>
        <end position="549"/>
    </location>
</feature>
<name>A0A9W6YYF5_AMBMO</name>
<proteinExistence type="inferred from homology"/>
<feature type="compositionally biased region" description="Low complexity" evidence="11">
    <location>
        <begin position="415"/>
        <end position="445"/>
    </location>
</feature>
<dbReference type="PANTHER" id="PTHR22914">
    <property type="entry name" value="CHITIN SYNTHASE"/>
    <property type="match status" value="1"/>
</dbReference>
<sequence length="813" mass="90251">MSNTNNNRRSYGNKRYSGQTLYNELYSYDENDVTTPGESQFRSRETPQHQRTTIPEINPWASSGRQSAGSASRSGSGGHGSATHSRSHSRTHNGQNSGLARSSFYPSASEDSQPGAGITGFPSTARTPPRLVRNQLSSQPSPIQTPRNQMYYSNTSRLDDSVNSRDGLVSPEKDYYYNSPTKPKRFSSRLTHVSPVRKQKNPKRKDDYNFSDIEGLDKSEKARGTAGRIPSVPMYDSVSSSLFPDEDESDSDSDDYDYGKDRFNPYPTFDKSFYPADKAKRKYYDPFEMNKYDDDADSREGVDVDTIQGDSDSESKLPDLPDIPMPNFQPPQPQPQPGMPFVPPVNPGFGGAFNEYSIPEGRQVVIEPLGDLNNMDPAQAEYLRNLIPQPNMPIPPPTMQLPRAMPPPGMVSNPGSQRSSNTYSSSGYSSSSNTAGGRSSTSSGSKYKIPEAPPPAANAPVAAEAPVKDDDDVDDALHGMDQVEMVNGNLILDCHVSDLLFKRYPIPISPAAREFLYMRYQAVTCQPPEFMEKHFSLRQRFYLKPRTTELLICITMFNESELALAKTLKGVFKNIRYLYSLKKSSVWGQDAWQKVVVCIVSDGRKKINPKALALLGTLGVYQAGFAKGKVSDKPVVAHVYEYTTMVGILKVEDDHVKLTTKNQVPIQMVFCLKENNQRKINSHSWAFEAFCPELNPNVVVLLDVGTEPESKSIYKLWRAFKDERVAGACGEIKATLGPGGKLLTNPLVAAQNFEYKMSNILDKPMESVFGFITVLPGAFSAYRYEALQGTPLNKYLKGQDLKKSDDDEIALGC</sequence>
<dbReference type="GO" id="GO:0030428">
    <property type="term" value="C:cell septum"/>
    <property type="evidence" value="ECO:0007669"/>
    <property type="project" value="TreeGrafter"/>
</dbReference>
<dbReference type="Proteomes" id="UP001165063">
    <property type="component" value="Unassembled WGS sequence"/>
</dbReference>
<feature type="compositionally biased region" description="Polar residues" evidence="11">
    <location>
        <begin position="134"/>
        <end position="156"/>
    </location>
</feature>
<evidence type="ECO:0000313" key="14">
    <source>
        <dbReference type="Proteomes" id="UP001165063"/>
    </source>
</evidence>
<evidence type="ECO:0000313" key="13">
    <source>
        <dbReference type="EMBL" id="GMG52553.1"/>
    </source>
</evidence>
<evidence type="ECO:0000256" key="7">
    <source>
        <dbReference type="ARBA" id="ARBA00022989"/>
    </source>
</evidence>
<comment type="subcellular location">
    <subcellularLocation>
        <location evidence="1 10">Cell membrane</location>
        <topology evidence="1 10">Multi-pass membrane protein</topology>
    </subcellularLocation>
</comment>
<keyword evidence="4 10" id="KW-0328">Glycosyltransferase</keyword>
<evidence type="ECO:0000256" key="6">
    <source>
        <dbReference type="ARBA" id="ARBA00022692"/>
    </source>
</evidence>
<accession>A0A9W6YYF5</accession>
<keyword evidence="6" id="KW-0812">Transmembrane</keyword>
<dbReference type="AlphaFoldDB" id="A0A9W6YYF5"/>